<dbReference type="Proteomes" id="UP001500954">
    <property type="component" value="Unassembled WGS sequence"/>
</dbReference>
<proteinExistence type="predicted"/>
<evidence type="ECO:0000313" key="2">
    <source>
        <dbReference type="EMBL" id="GAA3557661.1"/>
    </source>
</evidence>
<feature type="transmembrane region" description="Helical" evidence="1">
    <location>
        <begin position="43"/>
        <end position="61"/>
    </location>
</feature>
<keyword evidence="3" id="KW-1185">Reference proteome</keyword>
<gene>
    <name evidence="2" type="ORF">GCM10022395_06220</name>
</gene>
<keyword evidence="1" id="KW-1133">Transmembrane helix</keyword>
<sequence length="559" mass="66055">MITADLDYNIRKINSFILRGVLISLLLFNYLDSSFNYFQPRLYTIFIVVYVFGMLFQLYGLPIKYRGIFRYLLDISLITLFLYEKDLGNTLFFLPYILLLFNSINYSNSKSRTLVFILGIHLSILIVDGFSLVFRHQLIPVIFYVFMLIYYTRKIFNQFNSDLIKLIGDLFAQNISESSSYKILHEVKKRISRSSIGYFFKLDQIFLFRLINNRLVLIKGTQFIRELPDFSDEIIGKIKESKEKPIKGASVIINTIEYSNIYWQRTDFENSTYVYLICLKPATFMLQENIIIGLKPVFSQVSKVFHLMNSLDYIKKNSAKTIKEKVAYVLDAKNAMHFVKNKLTPITNILDLVDRYFKKPENLDERKEKYIKEKLKNNRGNVQIKEVISKAELMIKGVDNLIAKDDVKVSERVIIDSVRRHWFYHFENLDDVRLNFNKESNFNISFNHELFDFVFTDIIENISKYSTGIKMVEFIEDSPGTLTVLFKNEIKDYNRKIQELQELVTQYNQPDNDEIYSRKTHGLSFIRGLMKRKKIKNVISIERETKMFIFKITFISIKS</sequence>
<dbReference type="RefSeq" id="WP_345004331.1">
    <property type="nucleotide sequence ID" value="NZ_BAABCY010000017.1"/>
</dbReference>
<feature type="transmembrane region" description="Helical" evidence="1">
    <location>
        <begin position="12"/>
        <end position="31"/>
    </location>
</feature>
<keyword evidence="1" id="KW-0472">Membrane</keyword>
<reference evidence="3" key="1">
    <citation type="journal article" date="2019" name="Int. J. Syst. Evol. Microbiol.">
        <title>The Global Catalogue of Microorganisms (GCM) 10K type strain sequencing project: providing services to taxonomists for standard genome sequencing and annotation.</title>
        <authorList>
            <consortium name="The Broad Institute Genomics Platform"/>
            <consortium name="The Broad Institute Genome Sequencing Center for Infectious Disease"/>
            <person name="Wu L."/>
            <person name="Ma J."/>
        </authorList>
    </citation>
    <scope>NUCLEOTIDE SEQUENCE [LARGE SCALE GENOMIC DNA]</scope>
    <source>
        <strain evidence="3">JCM 17111</strain>
    </source>
</reference>
<dbReference type="EMBL" id="BAABCY010000017">
    <property type="protein sequence ID" value="GAA3557661.1"/>
    <property type="molecule type" value="Genomic_DNA"/>
</dbReference>
<evidence type="ECO:0000256" key="1">
    <source>
        <dbReference type="SAM" id="Phobius"/>
    </source>
</evidence>
<protein>
    <recommendedName>
        <fullName evidence="4">GHKL domain-containing protein</fullName>
    </recommendedName>
</protein>
<organism evidence="2 3">
    <name type="scientific">Snuella lapsa</name>
    <dbReference type="NCBI Taxonomy" id="870481"/>
    <lineage>
        <taxon>Bacteria</taxon>
        <taxon>Pseudomonadati</taxon>
        <taxon>Bacteroidota</taxon>
        <taxon>Flavobacteriia</taxon>
        <taxon>Flavobacteriales</taxon>
        <taxon>Flavobacteriaceae</taxon>
        <taxon>Snuella</taxon>
    </lineage>
</organism>
<feature type="transmembrane region" description="Helical" evidence="1">
    <location>
        <begin position="138"/>
        <end position="156"/>
    </location>
</feature>
<feature type="transmembrane region" description="Helical" evidence="1">
    <location>
        <begin position="114"/>
        <end position="132"/>
    </location>
</feature>
<evidence type="ECO:0008006" key="4">
    <source>
        <dbReference type="Google" id="ProtNLM"/>
    </source>
</evidence>
<keyword evidence="1" id="KW-0812">Transmembrane</keyword>
<name>A0ABP6WYQ0_9FLAO</name>
<evidence type="ECO:0000313" key="3">
    <source>
        <dbReference type="Proteomes" id="UP001500954"/>
    </source>
</evidence>
<comment type="caution">
    <text evidence="2">The sequence shown here is derived from an EMBL/GenBank/DDBJ whole genome shotgun (WGS) entry which is preliminary data.</text>
</comment>
<accession>A0ABP6WYQ0</accession>